<dbReference type="AlphaFoldDB" id="A0A8A3NV60"/>
<sequence>MSNCSWAIFTYHFRAESFESGWYHSHVSVKYADGLFGPMVVDGPSQRPYNIDLGPVILTDDIYTSYLKVLRQGLGVTLVFSTISNSLTTGRGATNGHSAINEIKCSPEAHLESFPSKLERPIDYDW</sequence>
<dbReference type="Pfam" id="PF07732">
    <property type="entry name" value="Cu-oxidase_3"/>
    <property type="match status" value="1"/>
</dbReference>
<dbReference type="SUPFAM" id="SSF49503">
    <property type="entry name" value="Cupredoxins"/>
    <property type="match status" value="1"/>
</dbReference>
<proteinExistence type="inferred from homology"/>
<evidence type="ECO:0000256" key="1">
    <source>
        <dbReference type="ARBA" id="ARBA00010609"/>
    </source>
</evidence>
<name>A0A8A3NV60_9HELO</name>
<gene>
    <name evidence="3" type="ORF">DSL72_003877</name>
</gene>
<protein>
    <recommendedName>
        <fullName evidence="2">Plastocyanin-like domain-containing protein</fullName>
    </recommendedName>
</protein>
<dbReference type="InterPro" id="IPR011707">
    <property type="entry name" value="Cu-oxidase-like_N"/>
</dbReference>
<dbReference type="InterPro" id="IPR008972">
    <property type="entry name" value="Cupredoxin"/>
</dbReference>
<dbReference type="OrthoDB" id="2121828at2759"/>
<evidence type="ECO:0000313" key="3">
    <source>
        <dbReference type="EMBL" id="QSZ29363.1"/>
    </source>
</evidence>
<keyword evidence="4" id="KW-1185">Reference proteome</keyword>
<feature type="domain" description="Plastocyanin-like" evidence="2">
    <location>
        <begin position="9"/>
        <end position="44"/>
    </location>
</feature>
<dbReference type="Proteomes" id="UP000672032">
    <property type="component" value="Chromosome 1"/>
</dbReference>
<dbReference type="GO" id="GO:0005507">
    <property type="term" value="F:copper ion binding"/>
    <property type="evidence" value="ECO:0007669"/>
    <property type="project" value="InterPro"/>
</dbReference>
<comment type="similarity">
    <text evidence="1">Belongs to the multicopper oxidase family.</text>
</comment>
<reference evidence="3" key="1">
    <citation type="submission" date="2020-10" db="EMBL/GenBank/DDBJ databases">
        <title>Genome Sequence of Monilinia vaccinii-corymbosi Sheds Light on Mummy Berry Disease Infection of Blueberry and Mating Type.</title>
        <authorList>
            <person name="Yow A.G."/>
            <person name="Zhang Y."/>
            <person name="Bansal K."/>
            <person name="Eacker S.M."/>
            <person name="Sullivan S."/>
            <person name="Liachko I."/>
            <person name="Cubeta M.A."/>
            <person name="Rollins J.A."/>
            <person name="Ashrafi H."/>
        </authorList>
    </citation>
    <scope>NUCLEOTIDE SEQUENCE</scope>
    <source>
        <strain evidence="3">RL-1</strain>
    </source>
</reference>
<dbReference type="Gene3D" id="2.60.40.420">
    <property type="entry name" value="Cupredoxins - blue copper proteins"/>
    <property type="match status" value="1"/>
</dbReference>
<dbReference type="EMBL" id="CP063405">
    <property type="protein sequence ID" value="QSZ29363.1"/>
    <property type="molecule type" value="Genomic_DNA"/>
</dbReference>
<evidence type="ECO:0000313" key="4">
    <source>
        <dbReference type="Proteomes" id="UP000672032"/>
    </source>
</evidence>
<evidence type="ECO:0000259" key="2">
    <source>
        <dbReference type="Pfam" id="PF07732"/>
    </source>
</evidence>
<accession>A0A8A3NV60</accession>
<organism evidence="3 4">
    <name type="scientific">Monilinia vaccinii-corymbosi</name>
    <dbReference type="NCBI Taxonomy" id="61207"/>
    <lineage>
        <taxon>Eukaryota</taxon>
        <taxon>Fungi</taxon>
        <taxon>Dikarya</taxon>
        <taxon>Ascomycota</taxon>
        <taxon>Pezizomycotina</taxon>
        <taxon>Leotiomycetes</taxon>
        <taxon>Helotiales</taxon>
        <taxon>Sclerotiniaceae</taxon>
        <taxon>Monilinia</taxon>
    </lineage>
</organism>